<gene>
    <name evidence="1" type="ORF">ALQ28_04644</name>
</gene>
<comment type="caution">
    <text evidence="1">The sequence shown here is derived from an EMBL/GenBank/DDBJ whole genome shotgun (WGS) entry which is preliminary data.</text>
</comment>
<dbReference type="AlphaFoldDB" id="A0A0P9U8C1"/>
<proteinExistence type="predicted"/>
<accession>A0A0P9U8C1</accession>
<dbReference type="EMBL" id="RBQG01000003">
    <property type="protein sequence ID" value="RMP19274.1"/>
    <property type="molecule type" value="Genomic_DNA"/>
</dbReference>
<name>A0A0P9U8C1_9PSED</name>
<dbReference type="Proteomes" id="UP000267908">
    <property type="component" value="Unassembled WGS sequence"/>
</dbReference>
<organism evidence="1 2">
    <name type="scientific">Pseudomonas syringae pv. delphinii</name>
    <dbReference type="NCBI Taxonomy" id="192088"/>
    <lineage>
        <taxon>Bacteria</taxon>
        <taxon>Pseudomonadati</taxon>
        <taxon>Pseudomonadota</taxon>
        <taxon>Gammaproteobacteria</taxon>
        <taxon>Pseudomonadales</taxon>
        <taxon>Pseudomonadaceae</taxon>
        <taxon>Pseudomonas</taxon>
    </lineage>
</organism>
<evidence type="ECO:0000313" key="2">
    <source>
        <dbReference type="Proteomes" id="UP000267908"/>
    </source>
</evidence>
<sequence>MQGNPATLCSSAIFGNVGADSSAMGCGPKTGHLGCIWCTEAAGFAAGSRQFADKRSVARSAPAVDVFP</sequence>
<reference evidence="1 2" key="1">
    <citation type="submission" date="2018-08" db="EMBL/GenBank/DDBJ databases">
        <title>Recombination of ecologically and evolutionarily significant loci maintains genetic cohesion in the Pseudomonas syringae species complex.</title>
        <authorList>
            <person name="Dillon M."/>
            <person name="Thakur S."/>
            <person name="Almeida R.N.D."/>
            <person name="Weir B.S."/>
            <person name="Guttman D.S."/>
        </authorList>
    </citation>
    <scope>NUCLEOTIDE SEQUENCE [LARGE SCALE GENOMIC DNA]</scope>
    <source>
        <strain evidence="1 2">ICMP 4330</strain>
    </source>
</reference>
<protein>
    <submittedName>
        <fullName evidence="1">Uncharacterized protein</fullName>
    </submittedName>
</protein>
<evidence type="ECO:0000313" key="1">
    <source>
        <dbReference type="EMBL" id="RMP19274.1"/>
    </source>
</evidence>